<sequence length="1051" mass="114538">MNVLHHACSRLASPLRKKTFASAIVSLQCHGFSDRSVKAGVTNASEKKLASRLRARMPQGSSSDIISSSKKILGRNHWHSENLLSTLHTAIFPGQSMSKELAGNSESAKVKQKKKKKKNKTKLYSNAEAVSAPQVDFASPSLGDPAKNANGVFLRLPVSAWFENRHTPELELPSSFDDQDKDTAPHIPRTLLYTRRIEGIIQPLNRSVLEDLDPPSPQQPIAKLGHGLDRILFNPGVSWLQDPRSRVYNFTTWLESIPSVKDFAFERLGGFISSSRDQDLWSLAKREGRTFAGSTSSLTGLLSQIYFLISGDKGVNTTCLSKHFQFEPTTFTSGQRMPASIVLKHNDGVYAIDSDSLIPGSAEKNVLTWMGTLLEKFLTTSPEKFSRLLRSSDDPLEPEDSPTREAYRYSKSAKFVMRSQLDCHDSRLPGTGVFDIKTRAAVPIRLDLMNYEENSGYLIRTLQGPLESFEKEYYDLIRSAFLKYSFQARIGNMDGVFVAYHNTARIFGFQYIPLSEMDERIFGQEGRGDRVFEKCVGMLENILDEAIHHFPNQSIRCIAEKVECKDSLMIFLEPVDWDETVQGPVHIVQLDVVVVNYAGDLEVRGSTAISHVELPWTILWSISTSSLSQREIRANLSEVRERQFRAYNLPTGVSLKEMEKRWEDMQYNLAASSDAGPQFDPVYWQEAGANVQSLRGLARAGRKDSMREAREGWEAGGKKKVWGVPEELWTGFEEVVDKGSLDGGVKAMPIAEVVTDGGLGGVGAESSSSSPFGPAIFSEAHADDVLNRAMETMEFVQDQRAAKSRTMKSNEREALDFMHSQVEAVPDKEEATEMSTSLTEEGQARMAEVASSSLVAELPLQATSSDDMSGTLVVLTDNAADSAVAADASMDARECSSSTPASSPSSMTDSPSLVAELPLQATSSDDMSGTLVVPSDNAADSAVAADASMDAKEGSSSDAGLIAFPSTSEPPVVDSAVAADASLDAREGTSSMPTSSLSEASRLYDESLALASDSPAVSSADVATENPSTAPETSMDASTSTTAQHNDASGR</sequence>
<dbReference type="EMBL" id="SGPL01000052">
    <property type="protein sequence ID" value="THH19214.1"/>
    <property type="molecule type" value="Genomic_DNA"/>
</dbReference>
<feature type="compositionally biased region" description="Polar residues" evidence="1">
    <location>
        <begin position="1025"/>
        <end position="1051"/>
    </location>
</feature>
<feature type="compositionally biased region" description="Basic residues" evidence="1">
    <location>
        <begin position="110"/>
        <end position="121"/>
    </location>
</feature>
<protein>
    <recommendedName>
        <fullName evidence="4">Pet127-domain-containing protein</fullName>
    </recommendedName>
</protein>
<reference evidence="2 3" key="1">
    <citation type="submission" date="2019-02" db="EMBL/GenBank/DDBJ databases">
        <title>Genome sequencing of the rare red list fungi Bondarzewia mesenterica.</title>
        <authorList>
            <person name="Buettner E."/>
            <person name="Kellner H."/>
        </authorList>
    </citation>
    <scope>NUCLEOTIDE SEQUENCE [LARGE SCALE GENOMIC DNA]</scope>
    <source>
        <strain evidence="2 3">DSM 108281</strain>
    </source>
</reference>
<dbReference type="InterPro" id="IPR013943">
    <property type="entry name" value="Pet127"/>
</dbReference>
<proteinExistence type="predicted"/>
<accession>A0A4S4M2E8</accession>
<dbReference type="Proteomes" id="UP000310158">
    <property type="component" value="Unassembled WGS sequence"/>
</dbReference>
<evidence type="ECO:0000256" key="1">
    <source>
        <dbReference type="SAM" id="MobiDB-lite"/>
    </source>
</evidence>
<feature type="compositionally biased region" description="Low complexity" evidence="1">
    <location>
        <begin position="972"/>
        <end position="982"/>
    </location>
</feature>
<dbReference type="Pfam" id="PF08634">
    <property type="entry name" value="Pet127"/>
    <property type="match status" value="1"/>
</dbReference>
<feature type="region of interest" description="Disordered" evidence="1">
    <location>
        <begin position="102"/>
        <end position="125"/>
    </location>
</feature>
<feature type="compositionally biased region" description="Low complexity" evidence="1">
    <location>
        <begin position="896"/>
        <end position="912"/>
    </location>
</feature>
<feature type="compositionally biased region" description="Low complexity" evidence="1">
    <location>
        <begin position="1007"/>
        <end position="1023"/>
    </location>
</feature>
<dbReference type="OrthoDB" id="10249045at2759"/>
<dbReference type="GO" id="GO:0000964">
    <property type="term" value="P:mitochondrial RNA 5'-end processing"/>
    <property type="evidence" value="ECO:0007669"/>
    <property type="project" value="TreeGrafter"/>
</dbReference>
<feature type="region of interest" description="Disordered" evidence="1">
    <location>
        <begin position="890"/>
        <end position="1051"/>
    </location>
</feature>
<organism evidence="2 3">
    <name type="scientific">Bondarzewia mesenterica</name>
    <dbReference type="NCBI Taxonomy" id="1095465"/>
    <lineage>
        <taxon>Eukaryota</taxon>
        <taxon>Fungi</taxon>
        <taxon>Dikarya</taxon>
        <taxon>Basidiomycota</taxon>
        <taxon>Agaricomycotina</taxon>
        <taxon>Agaricomycetes</taxon>
        <taxon>Russulales</taxon>
        <taxon>Bondarzewiaceae</taxon>
        <taxon>Bondarzewia</taxon>
    </lineage>
</organism>
<dbReference type="GO" id="GO:0005740">
    <property type="term" value="C:mitochondrial envelope"/>
    <property type="evidence" value="ECO:0007669"/>
    <property type="project" value="TreeGrafter"/>
</dbReference>
<keyword evidence="3" id="KW-1185">Reference proteome</keyword>
<evidence type="ECO:0000313" key="2">
    <source>
        <dbReference type="EMBL" id="THH19214.1"/>
    </source>
</evidence>
<evidence type="ECO:0008006" key="4">
    <source>
        <dbReference type="Google" id="ProtNLM"/>
    </source>
</evidence>
<comment type="caution">
    <text evidence="2">The sequence shown here is derived from an EMBL/GenBank/DDBJ whole genome shotgun (WGS) entry which is preliminary data.</text>
</comment>
<dbReference type="PANTHER" id="PTHR31014">
    <property type="entry name" value="MITOCHONDRIAL TRANSLATION SYSTEM COMPONENT PET127-RELATED"/>
    <property type="match status" value="1"/>
</dbReference>
<dbReference type="AlphaFoldDB" id="A0A4S4M2E8"/>
<feature type="compositionally biased region" description="Low complexity" evidence="1">
    <location>
        <begin position="932"/>
        <end position="948"/>
    </location>
</feature>
<gene>
    <name evidence="2" type="ORF">EW146_g1928</name>
</gene>
<evidence type="ECO:0000313" key="3">
    <source>
        <dbReference type="Proteomes" id="UP000310158"/>
    </source>
</evidence>
<dbReference type="PANTHER" id="PTHR31014:SF0">
    <property type="entry name" value="MITOCHONDRIAL TRANSLATION SYSTEM COMPONENT PET127-RELATED"/>
    <property type="match status" value="1"/>
</dbReference>
<name>A0A4S4M2E8_9AGAM</name>
<feature type="compositionally biased region" description="Polar residues" evidence="1">
    <location>
        <begin position="988"/>
        <end position="999"/>
    </location>
</feature>